<dbReference type="AlphaFoldDB" id="A0A8T8X429"/>
<evidence type="ECO:0000256" key="3">
    <source>
        <dbReference type="PROSITE-ProRule" id="PRU00023"/>
    </source>
</evidence>
<evidence type="ECO:0000313" key="4">
    <source>
        <dbReference type="EMBL" id="RAH82816.1"/>
    </source>
</evidence>
<dbReference type="GeneID" id="37174311"/>
<dbReference type="Pfam" id="PF12796">
    <property type="entry name" value="Ank_2"/>
    <property type="match status" value="1"/>
</dbReference>
<dbReference type="InterPro" id="IPR036770">
    <property type="entry name" value="Ankyrin_rpt-contain_sf"/>
</dbReference>
<feature type="repeat" description="ANK" evidence="3">
    <location>
        <begin position="37"/>
        <end position="64"/>
    </location>
</feature>
<evidence type="ECO:0000313" key="5">
    <source>
        <dbReference type="Proteomes" id="UP000249497"/>
    </source>
</evidence>
<protein>
    <submittedName>
        <fullName evidence="4">Ankyrin</fullName>
    </submittedName>
</protein>
<evidence type="ECO:0000256" key="2">
    <source>
        <dbReference type="ARBA" id="ARBA00023043"/>
    </source>
</evidence>
<dbReference type="Proteomes" id="UP000249497">
    <property type="component" value="Unassembled WGS sequence"/>
</dbReference>
<sequence>MDYIVEAIQNGDTQLMESLLNGGLSPNSHISGFAHILQAAAWHSQNNIVTLLLRQGADVNLRHSQLGGALESAADQGYIKVVKTLLDWGADFDAQGGIYSDALNAAMRRGISGGHDYGSILEYAIATNNQKLVEELLERSASVNNSG</sequence>
<dbReference type="Gene3D" id="1.25.40.20">
    <property type="entry name" value="Ankyrin repeat-containing domain"/>
    <property type="match status" value="1"/>
</dbReference>
<evidence type="ECO:0000256" key="1">
    <source>
        <dbReference type="ARBA" id="ARBA00022737"/>
    </source>
</evidence>
<dbReference type="PANTHER" id="PTHR24198:SF165">
    <property type="entry name" value="ANKYRIN REPEAT-CONTAINING PROTEIN-RELATED"/>
    <property type="match status" value="1"/>
</dbReference>
<dbReference type="PANTHER" id="PTHR24198">
    <property type="entry name" value="ANKYRIN REPEAT AND PROTEIN KINASE DOMAIN-CONTAINING PROTEIN"/>
    <property type="match status" value="1"/>
</dbReference>
<dbReference type="SMART" id="SM00248">
    <property type="entry name" value="ANK"/>
    <property type="match status" value="3"/>
</dbReference>
<keyword evidence="5" id="KW-1185">Reference proteome</keyword>
<accession>A0A8T8X429</accession>
<keyword evidence="2 3" id="KW-0040">ANK repeat</keyword>
<name>A0A8T8X429_ASPJA</name>
<dbReference type="InterPro" id="IPR002110">
    <property type="entry name" value="Ankyrin_rpt"/>
</dbReference>
<proteinExistence type="predicted"/>
<dbReference type="OrthoDB" id="4772757at2759"/>
<reference evidence="4 5" key="1">
    <citation type="submission" date="2018-02" db="EMBL/GenBank/DDBJ databases">
        <title>The genomes of Aspergillus section Nigri reveals drivers in fungal speciation.</title>
        <authorList>
            <consortium name="DOE Joint Genome Institute"/>
            <person name="Vesth T.C."/>
            <person name="Nybo J."/>
            <person name="Theobald S."/>
            <person name="Brandl J."/>
            <person name="Frisvad J.C."/>
            <person name="Nielsen K.F."/>
            <person name="Lyhne E.K."/>
            <person name="Kogle M.E."/>
            <person name="Kuo A."/>
            <person name="Riley R."/>
            <person name="Clum A."/>
            <person name="Nolan M."/>
            <person name="Lipzen A."/>
            <person name="Salamov A."/>
            <person name="Henrissat B."/>
            <person name="Wiebenga A."/>
            <person name="De vries R.P."/>
            <person name="Grigoriev I.V."/>
            <person name="Mortensen U.H."/>
            <person name="Andersen M.R."/>
            <person name="Baker S.E."/>
        </authorList>
    </citation>
    <scope>NUCLEOTIDE SEQUENCE [LARGE SCALE GENOMIC DNA]</scope>
    <source>
        <strain evidence="4 5">CBS 114.51</strain>
    </source>
</reference>
<dbReference type="SUPFAM" id="SSF48403">
    <property type="entry name" value="Ankyrin repeat"/>
    <property type="match status" value="1"/>
</dbReference>
<dbReference type="EMBL" id="KZ824786">
    <property type="protein sequence ID" value="RAH82816.1"/>
    <property type="molecule type" value="Genomic_DNA"/>
</dbReference>
<dbReference type="PROSITE" id="PS50088">
    <property type="entry name" value="ANK_REPEAT"/>
    <property type="match status" value="1"/>
</dbReference>
<dbReference type="RefSeq" id="XP_025528710.1">
    <property type="nucleotide sequence ID" value="XM_025670619.1"/>
</dbReference>
<keyword evidence="1" id="KW-0677">Repeat</keyword>
<organism evidence="4 5">
    <name type="scientific">Aspergillus japonicus CBS 114.51</name>
    <dbReference type="NCBI Taxonomy" id="1448312"/>
    <lineage>
        <taxon>Eukaryota</taxon>
        <taxon>Fungi</taxon>
        <taxon>Dikarya</taxon>
        <taxon>Ascomycota</taxon>
        <taxon>Pezizomycotina</taxon>
        <taxon>Eurotiomycetes</taxon>
        <taxon>Eurotiomycetidae</taxon>
        <taxon>Eurotiales</taxon>
        <taxon>Aspergillaceae</taxon>
        <taxon>Aspergillus</taxon>
        <taxon>Aspergillus subgen. Circumdati</taxon>
    </lineage>
</organism>
<gene>
    <name evidence="4" type="ORF">BO86DRAFT_378331</name>
</gene>